<evidence type="ECO:0000259" key="2">
    <source>
        <dbReference type="Pfam" id="PF21762"/>
    </source>
</evidence>
<name>A0AAN7TIK7_9PEZI</name>
<dbReference type="InterPro" id="IPR048519">
    <property type="entry name" value="Gfd2/YDR514C-like_C"/>
</dbReference>
<dbReference type="Proteomes" id="UP001310890">
    <property type="component" value="Unassembled WGS sequence"/>
</dbReference>
<protein>
    <recommendedName>
        <fullName evidence="2">Gfd2/YDR514C-like C-terminal domain-containing protein</fullName>
    </recommendedName>
</protein>
<dbReference type="AlphaFoldDB" id="A0AAN7TIK7"/>
<gene>
    <name evidence="3" type="ORF">LTR62_003596</name>
</gene>
<sequence length="321" mass="34613">MLGLPAPSKAPSTLTEPVFICIDCEAFEHAQHKITEIGLAVLDTRDLSGLTPAEDGANMISKVKYAHFKPIEYAHLKNRSFVKGCPDAFNFGPSTWIKLADTNRVLNNIFKDPCQLGTAADFSRSVIESNRNVVFVAHNAGSDVSYLKQLGFDISACKNVLATIDTQKLAGGSKRRSIGLNRLLLSLNLEPVNLHNAGNDAAYTMHAMLLMAVRDYSQPGIVPATLARFAGKLPPTRYNQVVAPHIKAGTTINDELGSTDVDKSAMPPMASTTRVKMGGTVRKFAVRATQSATRHNVASAMALQKPFPSSNSGDSSRSRDT</sequence>
<accession>A0AAN7TIK7</accession>
<dbReference type="GO" id="GO:0003676">
    <property type="term" value="F:nucleic acid binding"/>
    <property type="evidence" value="ECO:0007669"/>
    <property type="project" value="InterPro"/>
</dbReference>
<organism evidence="3 4">
    <name type="scientific">Meristemomyces frigidus</name>
    <dbReference type="NCBI Taxonomy" id="1508187"/>
    <lineage>
        <taxon>Eukaryota</taxon>
        <taxon>Fungi</taxon>
        <taxon>Dikarya</taxon>
        <taxon>Ascomycota</taxon>
        <taxon>Pezizomycotina</taxon>
        <taxon>Dothideomycetes</taxon>
        <taxon>Dothideomycetidae</taxon>
        <taxon>Mycosphaerellales</taxon>
        <taxon>Teratosphaeriaceae</taxon>
        <taxon>Meristemomyces</taxon>
    </lineage>
</organism>
<dbReference type="PANTHER" id="PTHR28083">
    <property type="entry name" value="GOOD FOR FULL DBP5 ACTIVITY PROTEIN 2"/>
    <property type="match status" value="1"/>
</dbReference>
<dbReference type="PANTHER" id="PTHR28083:SF1">
    <property type="entry name" value="GOOD FOR FULL DBP5 ACTIVITY PROTEIN 2"/>
    <property type="match status" value="1"/>
</dbReference>
<evidence type="ECO:0000256" key="1">
    <source>
        <dbReference type="SAM" id="MobiDB-lite"/>
    </source>
</evidence>
<dbReference type="EMBL" id="JAVRRL010000025">
    <property type="protein sequence ID" value="KAK5113259.1"/>
    <property type="molecule type" value="Genomic_DNA"/>
</dbReference>
<dbReference type="Pfam" id="PF21762">
    <property type="entry name" value="DEDDh_C"/>
    <property type="match status" value="1"/>
</dbReference>
<reference evidence="3" key="1">
    <citation type="submission" date="2023-08" db="EMBL/GenBank/DDBJ databases">
        <title>Black Yeasts Isolated from many extreme environments.</title>
        <authorList>
            <person name="Coleine C."/>
            <person name="Stajich J.E."/>
            <person name="Selbmann L."/>
        </authorList>
    </citation>
    <scope>NUCLEOTIDE SEQUENCE</scope>
    <source>
        <strain evidence="3">CCFEE 5401</strain>
    </source>
</reference>
<dbReference type="Gene3D" id="3.30.420.10">
    <property type="entry name" value="Ribonuclease H-like superfamily/Ribonuclease H"/>
    <property type="match status" value="1"/>
</dbReference>
<dbReference type="InterPro" id="IPR040151">
    <property type="entry name" value="Gfd2/YDR514C-like"/>
</dbReference>
<proteinExistence type="predicted"/>
<dbReference type="GO" id="GO:0005634">
    <property type="term" value="C:nucleus"/>
    <property type="evidence" value="ECO:0007669"/>
    <property type="project" value="TreeGrafter"/>
</dbReference>
<dbReference type="SUPFAM" id="SSF53098">
    <property type="entry name" value="Ribonuclease H-like"/>
    <property type="match status" value="1"/>
</dbReference>
<comment type="caution">
    <text evidence="3">The sequence shown here is derived from an EMBL/GenBank/DDBJ whole genome shotgun (WGS) entry which is preliminary data.</text>
</comment>
<evidence type="ECO:0000313" key="4">
    <source>
        <dbReference type="Proteomes" id="UP001310890"/>
    </source>
</evidence>
<dbReference type="InterPro" id="IPR012337">
    <property type="entry name" value="RNaseH-like_sf"/>
</dbReference>
<dbReference type="InterPro" id="IPR036397">
    <property type="entry name" value="RNaseH_sf"/>
</dbReference>
<feature type="domain" description="Gfd2/YDR514C-like C-terminal" evidence="2">
    <location>
        <begin position="18"/>
        <end position="211"/>
    </location>
</feature>
<evidence type="ECO:0000313" key="3">
    <source>
        <dbReference type="EMBL" id="KAK5113259.1"/>
    </source>
</evidence>
<feature type="region of interest" description="Disordered" evidence="1">
    <location>
        <begin position="299"/>
        <end position="321"/>
    </location>
</feature>